<dbReference type="CDD" id="cd08421">
    <property type="entry name" value="PBP2_LTTR_like_1"/>
    <property type="match status" value="1"/>
</dbReference>
<evidence type="ECO:0000313" key="7">
    <source>
        <dbReference type="Proteomes" id="UP000029567"/>
    </source>
</evidence>
<evidence type="ECO:0000259" key="5">
    <source>
        <dbReference type="PROSITE" id="PS50931"/>
    </source>
</evidence>
<accession>A0A0E3BAN9</accession>
<sequence>MQFDLKDLRLFVLIAQTGSLTRASEQSHLSLAATSARVKALEEQAGMPLLIREARGVKLSAPGEAFLHHARAMLQHSQQLQADLQEYGAGLRGHVRVFANTTAVTEFMPDILAAYLTQHPHISVDLQERPNAGIAADIRDGRADLGIVAGEVDTHGLRVLHFSTDRLVLVTPDTARWADMSSVAFADVLHERFVGMHRGSTLQTFLERLSQQLGTTLKLRIQLSSFDSMCRMVAAGVGVAVVPETVAQRYRGLPRVCRVPLTDAWAVRPRYMLVREEQQVSAQLQELMDAIAAYHEHGESDVTQSESGR</sequence>
<dbReference type="EMBL" id="AWTN01000127">
    <property type="protein sequence ID" value="KGG84665.1"/>
    <property type="molecule type" value="Genomic_DNA"/>
</dbReference>
<dbReference type="GO" id="GO:0005829">
    <property type="term" value="C:cytosol"/>
    <property type="evidence" value="ECO:0007669"/>
    <property type="project" value="TreeGrafter"/>
</dbReference>
<dbReference type="InterPro" id="IPR000847">
    <property type="entry name" value="LysR_HTH_N"/>
</dbReference>
<dbReference type="AlphaFoldDB" id="A0A0E3BAN9"/>
<dbReference type="Pfam" id="PF03466">
    <property type="entry name" value="LysR_substrate"/>
    <property type="match status" value="1"/>
</dbReference>
<dbReference type="InterPro" id="IPR005119">
    <property type="entry name" value="LysR_subst-bd"/>
</dbReference>
<dbReference type="Gene3D" id="1.10.10.10">
    <property type="entry name" value="Winged helix-like DNA-binding domain superfamily/Winged helix DNA-binding domain"/>
    <property type="match status" value="1"/>
</dbReference>
<dbReference type="GO" id="GO:0003677">
    <property type="term" value="F:DNA binding"/>
    <property type="evidence" value="ECO:0007669"/>
    <property type="project" value="UniProtKB-KW"/>
</dbReference>
<keyword evidence="3" id="KW-0238">DNA-binding</keyword>
<dbReference type="GO" id="GO:0003700">
    <property type="term" value="F:DNA-binding transcription factor activity"/>
    <property type="evidence" value="ECO:0007669"/>
    <property type="project" value="InterPro"/>
</dbReference>
<dbReference type="Pfam" id="PF00126">
    <property type="entry name" value="HTH_1"/>
    <property type="match status" value="1"/>
</dbReference>
<dbReference type="InterPro" id="IPR036388">
    <property type="entry name" value="WH-like_DNA-bd_sf"/>
</dbReference>
<keyword evidence="2" id="KW-0805">Transcription regulation</keyword>
<evidence type="ECO:0000256" key="4">
    <source>
        <dbReference type="ARBA" id="ARBA00023163"/>
    </source>
</evidence>
<organism evidence="6 7">
    <name type="scientific">Comamonas thiooxydans</name>
    <dbReference type="NCBI Taxonomy" id="363952"/>
    <lineage>
        <taxon>Bacteria</taxon>
        <taxon>Pseudomonadati</taxon>
        <taxon>Pseudomonadota</taxon>
        <taxon>Betaproteobacteria</taxon>
        <taxon>Burkholderiales</taxon>
        <taxon>Comamonadaceae</taxon>
        <taxon>Comamonas</taxon>
    </lineage>
</organism>
<feature type="domain" description="HTH lysR-type" evidence="5">
    <location>
        <begin position="3"/>
        <end position="60"/>
    </location>
</feature>
<evidence type="ECO:0000256" key="1">
    <source>
        <dbReference type="ARBA" id="ARBA00009437"/>
    </source>
</evidence>
<dbReference type="RefSeq" id="WP_034382829.1">
    <property type="nucleotide sequence ID" value="NZ_AWTM01000062.1"/>
</dbReference>
<name>A0A0E3BAN9_9BURK</name>
<evidence type="ECO:0000313" key="6">
    <source>
        <dbReference type="EMBL" id="KGG84665.1"/>
    </source>
</evidence>
<gene>
    <name evidence="6" type="ORF">P245_24080</name>
</gene>
<reference evidence="6 7" key="1">
    <citation type="submission" date="2013-09" db="EMBL/GenBank/DDBJ databases">
        <title>High correlation between genotypes and phenotypes of environmental bacteria Comamonas testosteroni strains.</title>
        <authorList>
            <person name="Liu L."/>
            <person name="Zhu W."/>
            <person name="Xia X."/>
            <person name="Xu B."/>
            <person name="Luo M."/>
            <person name="Wang G."/>
        </authorList>
    </citation>
    <scope>NUCLEOTIDE SEQUENCE [LARGE SCALE GENOMIC DNA]</scope>
    <source>
        <strain evidence="6 7">JL14</strain>
    </source>
</reference>
<dbReference type="SUPFAM" id="SSF53850">
    <property type="entry name" value="Periplasmic binding protein-like II"/>
    <property type="match status" value="1"/>
</dbReference>
<dbReference type="PROSITE" id="PS50931">
    <property type="entry name" value="HTH_LYSR"/>
    <property type="match status" value="1"/>
</dbReference>
<dbReference type="InterPro" id="IPR050950">
    <property type="entry name" value="HTH-type_LysR_regulators"/>
</dbReference>
<dbReference type="SUPFAM" id="SSF46785">
    <property type="entry name" value="Winged helix' DNA-binding domain"/>
    <property type="match status" value="1"/>
</dbReference>
<evidence type="ECO:0000256" key="3">
    <source>
        <dbReference type="ARBA" id="ARBA00023125"/>
    </source>
</evidence>
<comment type="caution">
    <text evidence="6">The sequence shown here is derived from an EMBL/GenBank/DDBJ whole genome shotgun (WGS) entry which is preliminary data.</text>
</comment>
<dbReference type="FunFam" id="1.10.10.10:FF:000001">
    <property type="entry name" value="LysR family transcriptional regulator"/>
    <property type="match status" value="1"/>
</dbReference>
<dbReference type="PANTHER" id="PTHR30419">
    <property type="entry name" value="HTH-TYPE TRANSCRIPTIONAL REGULATOR YBHD"/>
    <property type="match status" value="1"/>
</dbReference>
<evidence type="ECO:0000256" key="2">
    <source>
        <dbReference type="ARBA" id="ARBA00023015"/>
    </source>
</evidence>
<dbReference type="PANTHER" id="PTHR30419:SF2">
    <property type="entry name" value="LYSR FAMILY TRANSCRIPTIONAL REGULATOR"/>
    <property type="match status" value="1"/>
</dbReference>
<proteinExistence type="inferred from homology"/>
<keyword evidence="4" id="KW-0804">Transcription</keyword>
<dbReference type="Gene3D" id="3.40.190.290">
    <property type="match status" value="1"/>
</dbReference>
<comment type="similarity">
    <text evidence="1">Belongs to the LysR transcriptional regulatory family.</text>
</comment>
<dbReference type="InterPro" id="IPR036390">
    <property type="entry name" value="WH_DNA-bd_sf"/>
</dbReference>
<dbReference type="Proteomes" id="UP000029567">
    <property type="component" value="Unassembled WGS sequence"/>
</dbReference>
<protein>
    <submittedName>
        <fullName evidence="6">LysR family transcriptional regulator</fullName>
    </submittedName>
</protein>